<dbReference type="PRINTS" id="PR00133">
    <property type="entry name" value="GLHYDRLASE3"/>
</dbReference>
<evidence type="ECO:0000313" key="10">
    <source>
        <dbReference type="Proteomes" id="UP000274822"/>
    </source>
</evidence>
<dbReference type="Gene3D" id="3.20.20.300">
    <property type="entry name" value="Glycoside hydrolase, family 3, N-terminal domain"/>
    <property type="match status" value="1"/>
</dbReference>
<dbReference type="AlphaFoldDB" id="A0A433QBS5"/>
<accession>A0A433QBS5</accession>
<evidence type="ECO:0000259" key="8">
    <source>
        <dbReference type="SMART" id="SM01217"/>
    </source>
</evidence>
<dbReference type="InterPro" id="IPR001764">
    <property type="entry name" value="Glyco_hydro_3_N"/>
</dbReference>
<sequence length="735" mass="80167">MTMAVKSILVAICLVATSLSAEAATPVNPAIHIATKAYGRHHNTSYFDAPSAHFDADIQKMLKKMTIKEKIGQMTQINQNLFQLADGTINTTMIEWLQKEYFIGSYLNNLSGNGVNFNAQGYADVISTINEITLKTKSTYKIPTIYGLDVVHGAHYIANATISPHGINQAASFNPAVPYAAAEIAAKDSRASNVLWTFAPILDLAVNKQWPRVYEDFGEDPLLASVMGAASVHGFQGNYKSNRTKIAACMKHFIGYGAPRSGEDRDSSWIPDRFLHDYFVPPFKAAIDAGTATAMESYNDINGEAVVGSKKYLRTLLRDQLKFYGMLVTDWHEIENLFEFHGVSSSVEAATELAIKETSIDMSMVPQDLTFPEVLYKLVKKGTIPVSRIDESAGRVLQLKKDLGLFEKNGWKTNKALLKTVGQKSDHEVAINGARESLTLLKNDKNTLPLGKSVKKILVVGPTANKLSYLAGGWTIAWQGSTVDGWQGEADDKQFYGNGVTILDGIKQTAPKGSQVTYLQGVDINGNIVGGSLSSVLDAAKDADVVIVTIGEHPYAEAPGNIHDITLAQGQIDLVTKVAAVNKVVLVLTEGRPRLVYWRQVNDNNNWQPLYEFGHGLSYSTFAYSNITVSSTTLTPKDSVKASVIVKNSSPVDGKEVVLLFVSQPYRSVSPPTKLLKGFEKVFISKGKSQKIDFEITADMFRYTGINDVPGGSLDAGVVKIQIGDNSISLNLKLH</sequence>
<dbReference type="EMBL" id="RBNJ01008788">
    <property type="protein sequence ID" value="RUS27250.1"/>
    <property type="molecule type" value="Genomic_DNA"/>
</dbReference>
<name>A0A433QBS5_9FUNG</name>
<dbReference type="Pfam" id="PF00933">
    <property type="entry name" value="Glyco_hydro_3"/>
    <property type="match status" value="1"/>
</dbReference>
<evidence type="ECO:0000256" key="7">
    <source>
        <dbReference type="SAM" id="SignalP"/>
    </source>
</evidence>
<organism evidence="9 10">
    <name type="scientific">Jimgerdemannia flammicorona</name>
    <dbReference type="NCBI Taxonomy" id="994334"/>
    <lineage>
        <taxon>Eukaryota</taxon>
        <taxon>Fungi</taxon>
        <taxon>Fungi incertae sedis</taxon>
        <taxon>Mucoromycota</taxon>
        <taxon>Mucoromycotina</taxon>
        <taxon>Endogonomycetes</taxon>
        <taxon>Endogonales</taxon>
        <taxon>Endogonaceae</taxon>
        <taxon>Jimgerdemannia</taxon>
    </lineage>
</organism>
<dbReference type="SUPFAM" id="SSF52279">
    <property type="entry name" value="Beta-D-glucan exohydrolase, C-terminal domain"/>
    <property type="match status" value="1"/>
</dbReference>
<comment type="catalytic activity">
    <reaction evidence="1">
        <text>Hydrolysis of terminal, non-reducing beta-D-glucosyl residues with release of beta-D-glucose.</text>
        <dbReference type="EC" id="3.2.1.21"/>
    </reaction>
</comment>
<dbReference type="Gene3D" id="3.40.50.1700">
    <property type="entry name" value="Glycoside hydrolase family 3 C-terminal domain"/>
    <property type="match status" value="1"/>
</dbReference>
<dbReference type="Proteomes" id="UP000274822">
    <property type="component" value="Unassembled WGS sequence"/>
</dbReference>
<dbReference type="GO" id="GO:0009251">
    <property type="term" value="P:glucan catabolic process"/>
    <property type="evidence" value="ECO:0007669"/>
    <property type="project" value="TreeGrafter"/>
</dbReference>
<evidence type="ECO:0000256" key="6">
    <source>
        <dbReference type="ARBA" id="ARBA00023295"/>
    </source>
</evidence>
<dbReference type="InterPro" id="IPR013783">
    <property type="entry name" value="Ig-like_fold"/>
</dbReference>
<dbReference type="InterPro" id="IPR002772">
    <property type="entry name" value="Glyco_hydro_3_C"/>
</dbReference>
<dbReference type="Pfam" id="PF14310">
    <property type="entry name" value="Fn3-like"/>
    <property type="match status" value="1"/>
</dbReference>
<dbReference type="InterPro" id="IPR036962">
    <property type="entry name" value="Glyco_hydro_3_N_sf"/>
</dbReference>
<dbReference type="Pfam" id="PF01915">
    <property type="entry name" value="Glyco_hydro_3_C"/>
    <property type="match status" value="1"/>
</dbReference>
<dbReference type="EC" id="3.2.1.21" evidence="3"/>
<dbReference type="InterPro" id="IPR036881">
    <property type="entry name" value="Glyco_hydro_3_C_sf"/>
</dbReference>
<comment type="caution">
    <text evidence="9">The sequence shown here is derived from an EMBL/GenBank/DDBJ whole genome shotgun (WGS) entry which is preliminary data.</text>
</comment>
<dbReference type="PANTHER" id="PTHR30620:SF16">
    <property type="entry name" value="LYSOSOMAL BETA GLUCOSIDASE"/>
    <property type="match status" value="1"/>
</dbReference>
<keyword evidence="5 9" id="KW-0378">Hydrolase</keyword>
<dbReference type="SUPFAM" id="SSF51445">
    <property type="entry name" value="(Trans)glycosidases"/>
    <property type="match status" value="1"/>
</dbReference>
<protein>
    <recommendedName>
        <fullName evidence="3">beta-glucosidase</fullName>
        <ecNumber evidence="3">3.2.1.21</ecNumber>
    </recommendedName>
</protein>
<dbReference type="FunFam" id="3.20.20.300:FF:000007">
    <property type="entry name" value="Lysosomal beta glucosidase"/>
    <property type="match status" value="1"/>
</dbReference>
<evidence type="ECO:0000256" key="2">
    <source>
        <dbReference type="ARBA" id="ARBA00005336"/>
    </source>
</evidence>
<dbReference type="Gene3D" id="2.60.40.10">
    <property type="entry name" value="Immunoglobulins"/>
    <property type="match status" value="1"/>
</dbReference>
<evidence type="ECO:0000256" key="4">
    <source>
        <dbReference type="ARBA" id="ARBA00022729"/>
    </source>
</evidence>
<keyword evidence="10" id="KW-1185">Reference proteome</keyword>
<keyword evidence="6" id="KW-0326">Glycosidase</keyword>
<comment type="similarity">
    <text evidence="2">Belongs to the glycosyl hydrolase 3 family.</text>
</comment>
<dbReference type="GO" id="GO:0008422">
    <property type="term" value="F:beta-glucosidase activity"/>
    <property type="evidence" value="ECO:0007669"/>
    <property type="project" value="UniProtKB-EC"/>
</dbReference>
<evidence type="ECO:0000256" key="5">
    <source>
        <dbReference type="ARBA" id="ARBA00022801"/>
    </source>
</evidence>
<evidence type="ECO:0000256" key="3">
    <source>
        <dbReference type="ARBA" id="ARBA00012744"/>
    </source>
</evidence>
<dbReference type="InterPro" id="IPR017853">
    <property type="entry name" value="GH"/>
</dbReference>
<reference evidence="9 10" key="1">
    <citation type="journal article" date="2018" name="New Phytol.">
        <title>Phylogenomics of Endogonaceae and evolution of mycorrhizas within Mucoromycota.</title>
        <authorList>
            <person name="Chang Y."/>
            <person name="Desiro A."/>
            <person name="Na H."/>
            <person name="Sandor L."/>
            <person name="Lipzen A."/>
            <person name="Clum A."/>
            <person name="Barry K."/>
            <person name="Grigoriev I.V."/>
            <person name="Martin F.M."/>
            <person name="Stajich J.E."/>
            <person name="Smith M.E."/>
            <person name="Bonito G."/>
            <person name="Spatafora J.W."/>
        </authorList>
    </citation>
    <scope>NUCLEOTIDE SEQUENCE [LARGE SCALE GENOMIC DNA]</scope>
    <source>
        <strain evidence="9 10">AD002</strain>
    </source>
</reference>
<proteinExistence type="inferred from homology"/>
<feature type="chain" id="PRO_5019138853" description="beta-glucosidase" evidence="7">
    <location>
        <begin position="24"/>
        <end position="735"/>
    </location>
</feature>
<evidence type="ECO:0000313" key="9">
    <source>
        <dbReference type="EMBL" id="RUS27250.1"/>
    </source>
</evidence>
<dbReference type="InterPro" id="IPR026891">
    <property type="entry name" value="Fn3-like"/>
</dbReference>
<keyword evidence="4 7" id="KW-0732">Signal</keyword>
<evidence type="ECO:0000256" key="1">
    <source>
        <dbReference type="ARBA" id="ARBA00000448"/>
    </source>
</evidence>
<gene>
    <name evidence="9" type="ORF">BC938DRAFT_483515</name>
</gene>
<feature type="signal peptide" evidence="7">
    <location>
        <begin position="1"/>
        <end position="23"/>
    </location>
</feature>
<feature type="domain" description="Fibronectin type III-like" evidence="8">
    <location>
        <begin position="656"/>
        <end position="727"/>
    </location>
</feature>
<dbReference type="SMART" id="SM01217">
    <property type="entry name" value="Fn3_like"/>
    <property type="match status" value="1"/>
</dbReference>
<dbReference type="PANTHER" id="PTHR30620">
    <property type="entry name" value="PERIPLASMIC BETA-GLUCOSIDASE-RELATED"/>
    <property type="match status" value="1"/>
</dbReference>
<dbReference type="InterPro" id="IPR051915">
    <property type="entry name" value="Cellulose_Degrad_GH3"/>
</dbReference>